<accession>A0A4Q6Y193</accession>
<name>A0A4Q6Y193_9SPHN</name>
<dbReference type="Proteomes" id="UP000292085">
    <property type="component" value="Unassembled WGS sequence"/>
</dbReference>
<dbReference type="InterPro" id="IPR050309">
    <property type="entry name" value="Type-B_Carboxylest/Lipase"/>
</dbReference>
<reference evidence="5 6" key="1">
    <citation type="submission" date="2019-02" db="EMBL/GenBank/DDBJ databases">
        <authorList>
            <person name="Li Y."/>
        </authorList>
    </citation>
    <scope>NUCLEOTIDE SEQUENCE [LARGE SCALE GENOMIC DNA]</scope>
    <source>
        <strain evidence="5 6">3-7</strain>
    </source>
</reference>
<feature type="domain" description="Carboxylesterase type B" evidence="4">
    <location>
        <begin position="13"/>
        <end position="506"/>
    </location>
</feature>
<proteinExistence type="inferred from homology"/>
<dbReference type="EMBL" id="SGIS01000026">
    <property type="protein sequence ID" value="RZF63464.1"/>
    <property type="molecule type" value="Genomic_DNA"/>
</dbReference>
<keyword evidence="2 3" id="KW-0378">Hydrolase</keyword>
<evidence type="ECO:0000313" key="5">
    <source>
        <dbReference type="EMBL" id="RZF63464.1"/>
    </source>
</evidence>
<dbReference type="Pfam" id="PF00135">
    <property type="entry name" value="COesterase"/>
    <property type="match status" value="1"/>
</dbReference>
<evidence type="ECO:0000256" key="3">
    <source>
        <dbReference type="RuleBase" id="RU361235"/>
    </source>
</evidence>
<dbReference type="PROSITE" id="PS00122">
    <property type="entry name" value="CARBOXYLESTERASE_B_1"/>
    <property type="match status" value="1"/>
</dbReference>
<dbReference type="SUPFAM" id="SSF53474">
    <property type="entry name" value="alpha/beta-Hydrolases"/>
    <property type="match status" value="1"/>
</dbReference>
<evidence type="ECO:0000256" key="1">
    <source>
        <dbReference type="ARBA" id="ARBA00005964"/>
    </source>
</evidence>
<dbReference type="InterPro" id="IPR002018">
    <property type="entry name" value="CarbesteraseB"/>
</dbReference>
<keyword evidence="6" id="KW-1185">Reference proteome</keyword>
<dbReference type="InterPro" id="IPR029058">
    <property type="entry name" value="AB_hydrolase_fold"/>
</dbReference>
<dbReference type="AlphaFoldDB" id="A0A4Q6Y193"/>
<protein>
    <recommendedName>
        <fullName evidence="3">Carboxylic ester hydrolase</fullName>
        <ecNumber evidence="3">3.1.1.-</ecNumber>
    </recommendedName>
</protein>
<sequence>MPAPVLSQGQPAAPVVAIDAGRLDGIKTASGVDAYLGVPYAAPPVRDLRWRDPQPVRAWPGTYHADRYGPQCMQPQRNLNTNQYSGAEVTSEDCLYLNVWAKPGTKKAPVIVFLHGGGFFIGSGGMPLYGGEAVAQRGAVFVNLNYRLGVLGFLADADLSRESPHKTSGDYGFLDQIAALKWVKRNIARFGGDPDNVTVAGQSAGSMSVLALQASPLARGLFQRAVGMSGALIGGAGPAAMRSLTEGERDGERYRQVMKFGSIADMRRLSADRLIVPRTPGSPGVGPVQDGYVLPAPIDSIFARGEQNDVPLLLGFAKDEALGGFGPIKDLADYRARAAARFGDRADAFLKLYPASSDAEARAQAHLADRDATMVAAMKAWATAQGARGRAPVYSYMFAHPHSYAAGVTFPDLDPATAGSYHTSEVPFWLGTLDSFNLYRKTRDWSAADRAFSREMLDSLVAFARTGKPDTKALRWPIFQAQQPRLLELGTPVRTADWPSADKLAFFTSLPPRPTAPGALRD</sequence>
<comment type="similarity">
    <text evidence="1 3">Belongs to the type-B carboxylesterase/lipase family.</text>
</comment>
<organism evidence="5 6">
    <name type="scientific">Sphingomonas populi</name>
    <dbReference type="NCBI Taxonomy" id="2484750"/>
    <lineage>
        <taxon>Bacteria</taxon>
        <taxon>Pseudomonadati</taxon>
        <taxon>Pseudomonadota</taxon>
        <taxon>Alphaproteobacteria</taxon>
        <taxon>Sphingomonadales</taxon>
        <taxon>Sphingomonadaceae</taxon>
        <taxon>Sphingomonas</taxon>
    </lineage>
</organism>
<dbReference type="InterPro" id="IPR019826">
    <property type="entry name" value="Carboxylesterase_B_AS"/>
</dbReference>
<comment type="caution">
    <text evidence="5">The sequence shown here is derived from an EMBL/GenBank/DDBJ whole genome shotgun (WGS) entry which is preliminary data.</text>
</comment>
<dbReference type="PANTHER" id="PTHR11559">
    <property type="entry name" value="CARBOXYLESTERASE"/>
    <property type="match status" value="1"/>
</dbReference>
<dbReference type="GO" id="GO:0016787">
    <property type="term" value="F:hydrolase activity"/>
    <property type="evidence" value="ECO:0007669"/>
    <property type="project" value="UniProtKB-KW"/>
</dbReference>
<evidence type="ECO:0000259" key="4">
    <source>
        <dbReference type="Pfam" id="PF00135"/>
    </source>
</evidence>
<gene>
    <name evidence="5" type="ORF">EWE75_16010</name>
</gene>
<dbReference type="OrthoDB" id="9775851at2"/>
<dbReference type="EC" id="3.1.1.-" evidence="3"/>
<evidence type="ECO:0000313" key="6">
    <source>
        <dbReference type="Proteomes" id="UP000292085"/>
    </source>
</evidence>
<dbReference type="Gene3D" id="3.40.50.1820">
    <property type="entry name" value="alpha/beta hydrolase"/>
    <property type="match status" value="1"/>
</dbReference>
<evidence type="ECO:0000256" key="2">
    <source>
        <dbReference type="ARBA" id="ARBA00022801"/>
    </source>
</evidence>